<name>A0A0G0CAK2_9BACT</name>
<proteinExistence type="predicted"/>
<evidence type="ECO:0000313" key="3">
    <source>
        <dbReference type="Proteomes" id="UP000034816"/>
    </source>
</evidence>
<gene>
    <name evidence="2" type="ORF">UR73_C0002G0018</name>
</gene>
<evidence type="ECO:0000256" key="1">
    <source>
        <dbReference type="SAM" id="Phobius"/>
    </source>
</evidence>
<dbReference type="Proteomes" id="UP000034816">
    <property type="component" value="Unassembled WGS sequence"/>
</dbReference>
<dbReference type="EMBL" id="LBQH01000002">
    <property type="protein sequence ID" value="KKP78223.1"/>
    <property type="molecule type" value="Genomic_DNA"/>
</dbReference>
<reference evidence="2 3" key="1">
    <citation type="journal article" date="2015" name="Nature">
        <title>rRNA introns, odd ribosomes, and small enigmatic genomes across a large radiation of phyla.</title>
        <authorList>
            <person name="Brown C.T."/>
            <person name="Hug L.A."/>
            <person name="Thomas B.C."/>
            <person name="Sharon I."/>
            <person name="Castelle C.J."/>
            <person name="Singh A."/>
            <person name="Wilkins M.J."/>
            <person name="Williams K.H."/>
            <person name="Banfield J.F."/>
        </authorList>
    </citation>
    <scope>NUCLEOTIDE SEQUENCE [LARGE SCALE GENOMIC DNA]</scope>
</reference>
<protein>
    <submittedName>
        <fullName evidence="2">Uncharacterized protein</fullName>
    </submittedName>
</protein>
<sequence length="150" mass="16942">MLLLNKQFEFLKTEKVQLVITYSMAILLPSVTRFGLKKTIPLLLIPSILSYTQGLLFGSSTIFLLYLIPFIAISNFALVYLYKKINIPYVNILISASIKALILYSAVLLLMKFTNMPQAFLQAMGMIQFITALLGTMVVTLVYRKPKPNL</sequence>
<feature type="transmembrane region" description="Helical" evidence="1">
    <location>
        <begin position="56"/>
        <end position="82"/>
    </location>
</feature>
<keyword evidence="1" id="KW-0812">Transmembrane</keyword>
<comment type="caution">
    <text evidence="2">The sequence shown here is derived from an EMBL/GenBank/DDBJ whole genome shotgun (WGS) entry which is preliminary data.</text>
</comment>
<feature type="transmembrane region" description="Helical" evidence="1">
    <location>
        <begin position="89"/>
        <end position="111"/>
    </location>
</feature>
<feature type="transmembrane region" description="Helical" evidence="1">
    <location>
        <begin position="123"/>
        <end position="143"/>
    </location>
</feature>
<keyword evidence="1" id="KW-0472">Membrane</keyword>
<accession>A0A0G0CAK2</accession>
<keyword evidence="1" id="KW-1133">Transmembrane helix</keyword>
<evidence type="ECO:0000313" key="2">
    <source>
        <dbReference type="EMBL" id="KKP78223.1"/>
    </source>
</evidence>
<organism evidence="2 3">
    <name type="scientific">candidate division WS6 bacterium GW2011_GWF1_35_23</name>
    <dbReference type="NCBI Taxonomy" id="1619097"/>
    <lineage>
        <taxon>Bacteria</taxon>
        <taxon>Candidatus Dojkabacteria</taxon>
    </lineage>
</organism>
<dbReference type="AlphaFoldDB" id="A0A0G0CAK2"/>